<gene>
    <name evidence="1" type="ORF">METZ01_LOCUS26304</name>
</gene>
<name>A0A381Q314_9ZZZZ</name>
<organism evidence="1">
    <name type="scientific">marine metagenome</name>
    <dbReference type="NCBI Taxonomy" id="408172"/>
    <lineage>
        <taxon>unclassified sequences</taxon>
        <taxon>metagenomes</taxon>
        <taxon>ecological metagenomes</taxon>
    </lineage>
</organism>
<feature type="non-terminal residue" evidence="1">
    <location>
        <position position="1"/>
    </location>
</feature>
<proteinExistence type="predicted"/>
<protein>
    <submittedName>
        <fullName evidence="1">Uncharacterized protein</fullName>
    </submittedName>
</protein>
<reference evidence="1" key="1">
    <citation type="submission" date="2018-05" db="EMBL/GenBank/DDBJ databases">
        <authorList>
            <person name="Lanie J.A."/>
            <person name="Ng W.-L."/>
            <person name="Kazmierczak K.M."/>
            <person name="Andrzejewski T.M."/>
            <person name="Davidsen T.M."/>
            <person name="Wayne K.J."/>
            <person name="Tettelin H."/>
            <person name="Glass J.I."/>
            <person name="Rusch D."/>
            <person name="Podicherti R."/>
            <person name="Tsui H.-C.T."/>
            <person name="Winkler M.E."/>
        </authorList>
    </citation>
    <scope>NUCLEOTIDE SEQUENCE</scope>
</reference>
<accession>A0A381Q314</accession>
<sequence>VNGSGWGGGPLVPILVEGSKSVAYVGTVHSRQTG</sequence>
<evidence type="ECO:0000313" key="1">
    <source>
        <dbReference type="EMBL" id="SUZ73450.1"/>
    </source>
</evidence>
<dbReference type="EMBL" id="UINC01001180">
    <property type="protein sequence ID" value="SUZ73450.1"/>
    <property type="molecule type" value="Genomic_DNA"/>
</dbReference>
<dbReference type="AlphaFoldDB" id="A0A381Q314"/>